<evidence type="ECO:0000313" key="7">
    <source>
        <dbReference type="EMBL" id="KAF4368877.1"/>
    </source>
</evidence>
<dbReference type="AlphaFoldDB" id="A0A7J6G8U1"/>
<keyword evidence="10" id="KW-1185">Reference proteome</keyword>
<name>A0A7J6G8U1_CANSA</name>
<evidence type="ECO:0000313" key="10">
    <source>
        <dbReference type="Proteomes" id="UP000583929"/>
    </source>
</evidence>
<protein>
    <recommendedName>
        <fullName evidence="6">Late embryogenesis abundant protein LEA-2 subgroup domain-containing protein</fullName>
    </recommendedName>
</protein>
<keyword evidence="4 5" id="KW-0472">Membrane</keyword>
<feature type="transmembrane region" description="Helical" evidence="5">
    <location>
        <begin position="27"/>
        <end position="51"/>
    </location>
</feature>
<dbReference type="Proteomes" id="UP000525078">
    <property type="component" value="Unassembled WGS sequence"/>
</dbReference>
<dbReference type="InterPro" id="IPR044839">
    <property type="entry name" value="NDR1-like"/>
</dbReference>
<dbReference type="Proteomes" id="UP000583929">
    <property type="component" value="Unassembled WGS sequence"/>
</dbReference>
<dbReference type="GO" id="GO:0005886">
    <property type="term" value="C:plasma membrane"/>
    <property type="evidence" value="ECO:0007669"/>
    <property type="project" value="TreeGrafter"/>
</dbReference>
<evidence type="ECO:0000256" key="5">
    <source>
        <dbReference type="SAM" id="Phobius"/>
    </source>
</evidence>
<sequence length="228" mass="25820">MDVQSEKPKYFSHGKFCHEHSFKRSCLFLFLFIFFVLLLVGIAALIIVFVIKPKSPIFSLQSVKLDLYELNPYLGSTLFISSVITLTLSAQNPNKVGIRYSPSRLHVYHEGLSIGTIRVPGFLQPAHSYNMTVPTRILFQSVNVSHILDVASMQEDSKKNMIQMKIMGDVKTHLLAFHVTLLKIKVALECDIDVDVKQLSIQIEVSNIKRVNDHMVGIFFEHALSCVL</sequence>
<evidence type="ECO:0000256" key="2">
    <source>
        <dbReference type="ARBA" id="ARBA00022692"/>
    </source>
</evidence>
<evidence type="ECO:0000256" key="1">
    <source>
        <dbReference type="ARBA" id="ARBA00004167"/>
    </source>
</evidence>
<evidence type="ECO:0000313" key="8">
    <source>
        <dbReference type="EMBL" id="KAF4379385.1"/>
    </source>
</evidence>
<dbReference type="Pfam" id="PF03168">
    <property type="entry name" value="LEA_2"/>
    <property type="match status" value="1"/>
</dbReference>
<comment type="caution">
    <text evidence="8">The sequence shown here is derived from an EMBL/GenBank/DDBJ whole genome shotgun (WGS) entry which is preliminary data.</text>
</comment>
<reference evidence="9 10" key="1">
    <citation type="journal article" date="2020" name="bioRxiv">
        <title>Sequence and annotation of 42 cannabis genomes reveals extensive copy number variation in cannabinoid synthesis and pathogen resistance genes.</title>
        <authorList>
            <person name="Mckernan K.J."/>
            <person name="Helbert Y."/>
            <person name="Kane L.T."/>
            <person name="Ebling H."/>
            <person name="Zhang L."/>
            <person name="Liu B."/>
            <person name="Eaton Z."/>
            <person name="Mclaughlin S."/>
            <person name="Kingan S."/>
            <person name="Baybayan P."/>
            <person name="Concepcion G."/>
            <person name="Jordan M."/>
            <person name="Riva A."/>
            <person name="Barbazuk W."/>
            <person name="Harkins T."/>
        </authorList>
    </citation>
    <scope>NUCLEOTIDE SEQUENCE [LARGE SCALE GENOMIC DNA]</scope>
    <source>
        <strain evidence="9 10">cv. Jamaican Lion 4</strain>
        <strain evidence="8">Father</strain>
        <strain evidence="7">Mother</strain>
        <tissue evidence="8">Leaf</tissue>
    </source>
</reference>
<dbReference type="EMBL" id="JAATIQ010000129">
    <property type="protein sequence ID" value="KAF4379385.1"/>
    <property type="molecule type" value="Genomic_DNA"/>
</dbReference>
<feature type="domain" description="Late embryogenesis abundant protein LEA-2 subgroup" evidence="6">
    <location>
        <begin position="87"/>
        <end position="178"/>
    </location>
</feature>
<evidence type="ECO:0000313" key="9">
    <source>
        <dbReference type="Proteomes" id="UP000525078"/>
    </source>
</evidence>
<dbReference type="SUPFAM" id="SSF117070">
    <property type="entry name" value="LEA14-like"/>
    <property type="match status" value="1"/>
</dbReference>
<dbReference type="PANTHER" id="PTHR31234">
    <property type="entry name" value="LATE EMBRYOGENESIS ABUNDANT (LEA) HYDROXYPROLINE-RICH GLYCOPROTEIN FAMILY"/>
    <property type="match status" value="1"/>
</dbReference>
<comment type="subcellular location">
    <subcellularLocation>
        <location evidence="1">Membrane</location>
        <topology evidence="1">Single-pass membrane protein</topology>
    </subcellularLocation>
</comment>
<evidence type="ECO:0000259" key="6">
    <source>
        <dbReference type="Pfam" id="PF03168"/>
    </source>
</evidence>
<gene>
    <name evidence="7" type="ORF">F8388_021489</name>
    <name evidence="8" type="ORF">G4B88_024833</name>
</gene>
<organism evidence="8 10">
    <name type="scientific">Cannabis sativa</name>
    <name type="common">Hemp</name>
    <name type="synonym">Marijuana</name>
    <dbReference type="NCBI Taxonomy" id="3483"/>
    <lineage>
        <taxon>Eukaryota</taxon>
        <taxon>Viridiplantae</taxon>
        <taxon>Streptophyta</taxon>
        <taxon>Embryophyta</taxon>
        <taxon>Tracheophyta</taxon>
        <taxon>Spermatophyta</taxon>
        <taxon>Magnoliopsida</taxon>
        <taxon>eudicotyledons</taxon>
        <taxon>Gunneridae</taxon>
        <taxon>Pentapetalae</taxon>
        <taxon>rosids</taxon>
        <taxon>fabids</taxon>
        <taxon>Rosales</taxon>
        <taxon>Cannabaceae</taxon>
        <taxon>Cannabis</taxon>
    </lineage>
</organism>
<dbReference type="PANTHER" id="PTHR31234:SF54">
    <property type="entry name" value="LATE EMBRYOGENESIS ABUNDANT PROTEIN LEA-2 SUBGROUP DOMAIN-CONTAINING PROTEIN"/>
    <property type="match status" value="1"/>
</dbReference>
<dbReference type="InterPro" id="IPR004864">
    <property type="entry name" value="LEA_2"/>
</dbReference>
<dbReference type="GO" id="GO:0098542">
    <property type="term" value="P:defense response to other organism"/>
    <property type="evidence" value="ECO:0007669"/>
    <property type="project" value="InterPro"/>
</dbReference>
<proteinExistence type="predicted"/>
<accession>A0A7J6G8U1</accession>
<evidence type="ECO:0000256" key="3">
    <source>
        <dbReference type="ARBA" id="ARBA00022989"/>
    </source>
</evidence>
<dbReference type="EMBL" id="JAATIP010000132">
    <property type="protein sequence ID" value="KAF4368877.1"/>
    <property type="molecule type" value="Genomic_DNA"/>
</dbReference>
<evidence type="ECO:0000256" key="4">
    <source>
        <dbReference type="ARBA" id="ARBA00023136"/>
    </source>
</evidence>
<keyword evidence="2 5" id="KW-0812">Transmembrane</keyword>
<keyword evidence="3 5" id="KW-1133">Transmembrane helix</keyword>